<proteinExistence type="predicted"/>
<sequence length="134" mass="15930">MNIKGGEELREGVQNFVKSELGIEVEVVNTRKINDKTCVIEMKTFEEKLKILQNKKKLKNMKDQKIYIECDYTEREMEMQKIIRTRAAEEKKNGRIVKIGYGFLVIDGSKWKWNRDRKELERDVLGRGVYRTKN</sequence>
<organism evidence="1 2">
    <name type="scientific">Popillia japonica</name>
    <name type="common">Japanese beetle</name>
    <dbReference type="NCBI Taxonomy" id="7064"/>
    <lineage>
        <taxon>Eukaryota</taxon>
        <taxon>Metazoa</taxon>
        <taxon>Ecdysozoa</taxon>
        <taxon>Arthropoda</taxon>
        <taxon>Hexapoda</taxon>
        <taxon>Insecta</taxon>
        <taxon>Pterygota</taxon>
        <taxon>Neoptera</taxon>
        <taxon>Endopterygota</taxon>
        <taxon>Coleoptera</taxon>
        <taxon>Polyphaga</taxon>
        <taxon>Scarabaeiformia</taxon>
        <taxon>Scarabaeidae</taxon>
        <taxon>Rutelinae</taxon>
        <taxon>Popillia</taxon>
    </lineage>
</organism>
<reference evidence="1 2" key="1">
    <citation type="journal article" date="2024" name="BMC Genomics">
        <title>De novo assembly and annotation of Popillia japonica's genome with initial clues to its potential as an invasive pest.</title>
        <authorList>
            <person name="Cucini C."/>
            <person name="Boschi S."/>
            <person name="Funari R."/>
            <person name="Cardaioli E."/>
            <person name="Iannotti N."/>
            <person name="Marturano G."/>
            <person name="Paoli F."/>
            <person name="Bruttini M."/>
            <person name="Carapelli A."/>
            <person name="Frati F."/>
            <person name="Nardi F."/>
        </authorList>
    </citation>
    <scope>NUCLEOTIDE SEQUENCE [LARGE SCALE GENOMIC DNA]</scope>
    <source>
        <strain evidence="1">DMR45628</strain>
    </source>
</reference>
<dbReference type="AlphaFoldDB" id="A0AAW1JCP6"/>
<gene>
    <name evidence="1" type="ORF">QE152_g30918</name>
</gene>
<protein>
    <submittedName>
        <fullName evidence="1">Uncharacterized protein</fullName>
    </submittedName>
</protein>
<comment type="caution">
    <text evidence="1">The sequence shown here is derived from an EMBL/GenBank/DDBJ whole genome shotgun (WGS) entry which is preliminary data.</text>
</comment>
<evidence type="ECO:0000313" key="1">
    <source>
        <dbReference type="EMBL" id="KAK9700956.1"/>
    </source>
</evidence>
<evidence type="ECO:0000313" key="2">
    <source>
        <dbReference type="Proteomes" id="UP001458880"/>
    </source>
</evidence>
<dbReference type="EMBL" id="JASPKY010000426">
    <property type="protein sequence ID" value="KAK9700956.1"/>
    <property type="molecule type" value="Genomic_DNA"/>
</dbReference>
<keyword evidence="2" id="KW-1185">Reference proteome</keyword>
<dbReference type="Proteomes" id="UP001458880">
    <property type="component" value="Unassembled WGS sequence"/>
</dbReference>
<name>A0AAW1JCP6_POPJA</name>
<accession>A0AAW1JCP6</accession>